<gene>
    <name evidence="1" type="ORF">THRCLA_09148</name>
</gene>
<dbReference type="SUPFAM" id="SSF50978">
    <property type="entry name" value="WD40 repeat-like"/>
    <property type="match status" value="1"/>
</dbReference>
<dbReference type="EMBL" id="JNBS01002473">
    <property type="protein sequence ID" value="OQR90916.1"/>
    <property type="molecule type" value="Genomic_DNA"/>
</dbReference>
<keyword evidence="2" id="KW-1185">Reference proteome</keyword>
<feature type="non-terminal residue" evidence="1">
    <location>
        <position position="1"/>
    </location>
</feature>
<dbReference type="Gene3D" id="2.130.10.10">
    <property type="entry name" value="YVTN repeat-like/Quinoprotein amine dehydrogenase"/>
    <property type="match status" value="1"/>
</dbReference>
<dbReference type="PANTHER" id="PTHR16317">
    <property type="entry name" value="INTEGRIN ALPHA REPEAT DOMAIN-CONTAINING"/>
    <property type="match status" value="1"/>
</dbReference>
<dbReference type="InterPro" id="IPR036322">
    <property type="entry name" value="WD40_repeat_dom_sf"/>
</dbReference>
<dbReference type="OrthoDB" id="9996127at2759"/>
<organism evidence="1 2">
    <name type="scientific">Thraustotheca clavata</name>
    <dbReference type="NCBI Taxonomy" id="74557"/>
    <lineage>
        <taxon>Eukaryota</taxon>
        <taxon>Sar</taxon>
        <taxon>Stramenopiles</taxon>
        <taxon>Oomycota</taxon>
        <taxon>Saprolegniomycetes</taxon>
        <taxon>Saprolegniales</taxon>
        <taxon>Achlyaceae</taxon>
        <taxon>Thraustotheca</taxon>
    </lineage>
</organism>
<dbReference type="InterPro" id="IPR031793">
    <property type="entry name" value="KICSTOR_ITFG2"/>
</dbReference>
<dbReference type="Pfam" id="PF15907">
    <property type="entry name" value="Itfg2"/>
    <property type="match status" value="1"/>
</dbReference>
<evidence type="ECO:0000313" key="1">
    <source>
        <dbReference type="EMBL" id="OQR90916.1"/>
    </source>
</evidence>
<protein>
    <submittedName>
        <fullName evidence="1">Uncharacterized protein</fullName>
    </submittedName>
</protein>
<dbReference type="AlphaFoldDB" id="A0A1V9YYU6"/>
<sequence length="394" mass="43221">VCLVPTGLLTFDGKLLPNAHAFADLNGDNDTELIVGSMAGKIAGLSSSESAYEHSIDGCITTIVPHVMEGGAYSVLFVTTEEGLCFVLRKHPKEDRFLTLTQFEIPLNVSAAAIISTNLTLGTRDATIHMFDISNVENAQEIKKLRLHSEVESIMRQDTLLIICLNNGDVLKLANLNTKAWLQKGWQNSGRSFALSEIKSEGKKSFDALGCLDGFVQLKDMHTNDALWEIQLPDALLGMATISLFQDGDEEIALCCWNGDIYIVSKFGSQLRFTIPFSITAFFSGEFGDCAEDTLFCATTSGGILYYSGIGKFIRRIRHQSVLQAINTSDLMETLNSTEKRSMLLNALKDYLPSNTQSSEPSMTDCIRACVYAPNTIVEPKPIENPQLEPVANP</sequence>
<name>A0A1V9YYU6_9STRA</name>
<accession>A0A1V9YYU6</accession>
<dbReference type="STRING" id="74557.A0A1V9YYU6"/>
<proteinExistence type="predicted"/>
<comment type="caution">
    <text evidence="1">The sequence shown here is derived from an EMBL/GenBank/DDBJ whole genome shotgun (WGS) entry which is preliminary data.</text>
</comment>
<dbReference type="Proteomes" id="UP000243217">
    <property type="component" value="Unassembled WGS sequence"/>
</dbReference>
<reference evidence="1 2" key="1">
    <citation type="journal article" date="2014" name="Genome Biol. Evol.">
        <title>The secreted proteins of Achlya hypogyna and Thraustotheca clavata identify the ancestral oomycete secretome and reveal gene acquisitions by horizontal gene transfer.</title>
        <authorList>
            <person name="Misner I."/>
            <person name="Blouin N."/>
            <person name="Leonard G."/>
            <person name="Richards T.A."/>
            <person name="Lane C.E."/>
        </authorList>
    </citation>
    <scope>NUCLEOTIDE SEQUENCE [LARGE SCALE GENOMIC DNA]</scope>
    <source>
        <strain evidence="1 2">ATCC 34112</strain>
    </source>
</reference>
<dbReference type="InterPro" id="IPR015943">
    <property type="entry name" value="WD40/YVTN_repeat-like_dom_sf"/>
</dbReference>
<dbReference type="PANTHER" id="PTHR16317:SF1">
    <property type="entry name" value="KICSTOR COMPLEX PROTEIN ITFG2"/>
    <property type="match status" value="1"/>
</dbReference>
<dbReference type="GO" id="GO:0032006">
    <property type="term" value="P:regulation of TOR signaling"/>
    <property type="evidence" value="ECO:0007669"/>
    <property type="project" value="TreeGrafter"/>
</dbReference>
<evidence type="ECO:0000313" key="2">
    <source>
        <dbReference type="Proteomes" id="UP000243217"/>
    </source>
</evidence>